<organism evidence="1 2">
    <name type="scientific">Schistosoma margrebowiei</name>
    <dbReference type="NCBI Taxonomy" id="48269"/>
    <lineage>
        <taxon>Eukaryota</taxon>
        <taxon>Metazoa</taxon>
        <taxon>Spiralia</taxon>
        <taxon>Lophotrochozoa</taxon>
        <taxon>Platyhelminthes</taxon>
        <taxon>Trematoda</taxon>
        <taxon>Digenea</taxon>
        <taxon>Strigeidida</taxon>
        <taxon>Schistosomatoidea</taxon>
        <taxon>Schistosomatidae</taxon>
        <taxon>Schistosoma</taxon>
    </lineage>
</organism>
<dbReference type="Proteomes" id="UP000277204">
    <property type="component" value="Unassembled WGS sequence"/>
</dbReference>
<dbReference type="AlphaFoldDB" id="A0A183MUC2"/>
<name>A0A183MUC2_9TREM</name>
<keyword evidence="2" id="KW-1185">Reference proteome</keyword>
<evidence type="ECO:0000313" key="2">
    <source>
        <dbReference type="Proteomes" id="UP000277204"/>
    </source>
</evidence>
<evidence type="ECO:0000313" key="1">
    <source>
        <dbReference type="EMBL" id="VDP32375.1"/>
    </source>
</evidence>
<protein>
    <submittedName>
        <fullName evidence="1">Uncharacterized protein</fullName>
    </submittedName>
</protein>
<dbReference type="EMBL" id="UZAI01018031">
    <property type="protein sequence ID" value="VDP32375.1"/>
    <property type="molecule type" value="Genomic_DNA"/>
</dbReference>
<sequence>MEEIRMDIIKMKSGKATGFDNIPAEALNLDIEVTAIMLHVQFKKIWEETLVLPTDWKEGYHFKIPKK</sequence>
<gene>
    <name evidence="1" type="ORF">SMRZ_LOCUS19647</name>
</gene>
<proteinExistence type="predicted"/>
<accession>A0A183MUC2</accession>
<reference evidence="1 2" key="1">
    <citation type="submission" date="2018-11" db="EMBL/GenBank/DDBJ databases">
        <authorList>
            <consortium name="Pathogen Informatics"/>
        </authorList>
    </citation>
    <scope>NUCLEOTIDE SEQUENCE [LARGE SCALE GENOMIC DNA]</scope>
    <source>
        <strain evidence="1 2">Zambia</strain>
    </source>
</reference>